<sequence length="62" mass="6918">MARWPPEGALALRTISPAAQFVVRISLEALSLPSVSIKKEYKIFGRRGGGFVIEHDEKSRSY</sequence>
<name>A0ABM9ZVN6_9BACT</name>
<reference evidence="1 2" key="1">
    <citation type="submission" date="2009-12" db="EMBL/GenBank/DDBJ databases">
        <authorList>
            <person name="Shrivastava S."/>
            <person name="Madupu R."/>
            <person name="Durkin A.S."/>
            <person name="Torralba M."/>
            <person name="Methe B."/>
            <person name="Sutton G.G."/>
            <person name="Strausberg R.L."/>
            <person name="Nelson K.E."/>
        </authorList>
    </citation>
    <scope>NUCLEOTIDE SEQUENCE [LARGE SCALE GENOMIC DNA]</scope>
    <source>
        <strain evidence="1 2">W5455</strain>
    </source>
</reference>
<comment type="caution">
    <text evidence="1">The sequence shown here is derived from an EMBL/GenBank/DDBJ whole genome shotgun (WGS) entry which is preliminary data.</text>
</comment>
<evidence type="ECO:0000313" key="2">
    <source>
        <dbReference type="Proteomes" id="UP000006462"/>
    </source>
</evidence>
<keyword evidence="2" id="KW-1185">Reference proteome</keyword>
<accession>A0ABM9ZVN6</accession>
<organism evidence="1 2">
    <name type="scientific">Pyramidobacter piscolens W5455</name>
    <dbReference type="NCBI Taxonomy" id="352165"/>
    <lineage>
        <taxon>Bacteria</taxon>
        <taxon>Thermotogati</taxon>
        <taxon>Synergistota</taxon>
        <taxon>Synergistia</taxon>
        <taxon>Synergistales</taxon>
        <taxon>Dethiosulfovibrionaceae</taxon>
        <taxon>Pyramidobacter</taxon>
    </lineage>
</organism>
<gene>
    <name evidence="1" type="ORF">HMPREF7215_2472</name>
</gene>
<protein>
    <submittedName>
        <fullName evidence="1">Uncharacterized protein</fullName>
    </submittedName>
</protein>
<proteinExistence type="predicted"/>
<dbReference type="EMBL" id="ADFP01000053">
    <property type="protein sequence ID" value="EFB90990.1"/>
    <property type="molecule type" value="Genomic_DNA"/>
</dbReference>
<evidence type="ECO:0000313" key="1">
    <source>
        <dbReference type="EMBL" id="EFB90990.1"/>
    </source>
</evidence>
<dbReference type="Proteomes" id="UP000006462">
    <property type="component" value="Unassembled WGS sequence"/>
</dbReference>